<dbReference type="Gene3D" id="3.40.50.620">
    <property type="entry name" value="HUPs"/>
    <property type="match status" value="1"/>
</dbReference>
<evidence type="ECO:0000313" key="4">
    <source>
        <dbReference type="EMBL" id="QUJ74197.1"/>
    </source>
</evidence>
<dbReference type="PANTHER" id="PTHR46268:SF15">
    <property type="entry name" value="UNIVERSAL STRESS PROTEIN HP_0031"/>
    <property type="match status" value="1"/>
</dbReference>
<accession>M0JJH0</accession>
<feature type="domain" description="UspA" evidence="2">
    <location>
        <begin position="18"/>
        <end position="145"/>
    </location>
</feature>
<reference evidence="4" key="2">
    <citation type="submission" date="2021-04" db="EMBL/GenBank/DDBJ databases">
        <title>Complete Genome sequence and Methylome Analysis of the Haloarchaeon Haloarcula sinaiiensis.</title>
        <authorList>
            <person name="Fomenkov A."/>
            <person name="DasSarma P."/>
            <person name="DasSarma S."/>
            <person name="Roberts R.J."/>
        </authorList>
    </citation>
    <scope>NUCLEOTIDE SEQUENCE</scope>
    <source>
        <strain evidence="4">ATCC 33800</strain>
        <plasmid evidence="4">pHsi540</plasmid>
    </source>
</reference>
<dbReference type="InterPro" id="IPR006016">
    <property type="entry name" value="UspA"/>
</dbReference>
<comment type="similarity">
    <text evidence="1">Belongs to the universal stress protein A family.</text>
</comment>
<dbReference type="PATRIC" id="fig|662476.7.peg.3891"/>
<dbReference type="PANTHER" id="PTHR46268">
    <property type="entry name" value="STRESS RESPONSE PROTEIN NHAX"/>
    <property type="match status" value="1"/>
</dbReference>
<dbReference type="Proteomes" id="UP000682967">
    <property type="component" value="Plasmid pHsi540"/>
</dbReference>
<dbReference type="KEGG" id="hsin:KDQ40_17225"/>
<keyword evidence="5" id="KW-1185">Reference proteome</keyword>
<evidence type="ECO:0000256" key="1">
    <source>
        <dbReference type="ARBA" id="ARBA00008791"/>
    </source>
</evidence>
<dbReference type="EMBL" id="AOLR01000052">
    <property type="protein sequence ID" value="EMA09151.1"/>
    <property type="molecule type" value="Genomic_DNA"/>
</dbReference>
<dbReference type="CDD" id="cd00293">
    <property type="entry name" value="USP-like"/>
    <property type="match status" value="1"/>
</dbReference>
<keyword evidence="4" id="KW-0614">Plasmid</keyword>
<dbReference type="InterPro" id="IPR014729">
    <property type="entry name" value="Rossmann-like_a/b/a_fold"/>
</dbReference>
<dbReference type="GeneID" id="64824735"/>
<dbReference type="OrthoDB" id="271068at2157"/>
<protein>
    <submittedName>
        <fullName evidence="3">Universal stress protein</fullName>
    </submittedName>
</protein>
<gene>
    <name evidence="3" type="ORF">C436_19528</name>
    <name evidence="4" type="ORF">KDQ40_17225</name>
</gene>
<evidence type="ECO:0000313" key="5">
    <source>
        <dbReference type="Proteomes" id="UP000011659"/>
    </source>
</evidence>
<organism evidence="3 5">
    <name type="scientific">Haloarcula marismortui ATCC 33800</name>
    <dbReference type="NCBI Taxonomy" id="662476"/>
    <lineage>
        <taxon>Archaea</taxon>
        <taxon>Methanobacteriati</taxon>
        <taxon>Methanobacteriota</taxon>
        <taxon>Stenosarchaea group</taxon>
        <taxon>Halobacteria</taxon>
        <taxon>Halobacteriales</taxon>
        <taxon>Haloarculaceae</taxon>
        <taxon>Haloarcula</taxon>
    </lineage>
</organism>
<reference evidence="3 5" key="1">
    <citation type="journal article" date="2014" name="PLoS Genet.">
        <title>Phylogenetically driven sequencing of extremely halophilic archaea reveals strategies for static and dynamic osmo-response.</title>
        <authorList>
            <person name="Becker E.A."/>
            <person name="Seitzer P.M."/>
            <person name="Tritt A."/>
            <person name="Larsen D."/>
            <person name="Krusor M."/>
            <person name="Yao A.I."/>
            <person name="Wu D."/>
            <person name="Madern D."/>
            <person name="Eisen J.A."/>
            <person name="Darling A.E."/>
            <person name="Facciotti M.T."/>
        </authorList>
    </citation>
    <scope>NUCLEOTIDE SEQUENCE [LARGE SCALE GENOMIC DNA]</scope>
    <source>
        <strain evidence="3 5">ATCC 33800</strain>
    </source>
</reference>
<geneLocation type="plasmid" evidence="4 6">
    <name>pHsi540</name>
</geneLocation>
<dbReference type="SUPFAM" id="SSF52402">
    <property type="entry name" value="Adenine nucleotide alpha hydrolases-like"/>
    <property type="match status" value="1"/>
</dbReference>
<sequence>MALETVLVAGRPGDEGNGQQLASTAIDIAKPADARVVVGQIFTDEEYETSKTSLGFDDASEVSPGQIAAQHGLFKSIVSQLDSAEVEYELRTATGPHANSIMDLAADVDLIIVGGANRSPTGKAVFGSTTQDVLLQAPCPVVFVRRE</sequence>
<evidence type="ECO:0000313" key="6">
    <source>
        <dbReference type="Proteomes" id="UP000682967"/>
    </source>
</evidence>
<dbReference type="RefSeq" id="WP_004966504.1">
    <property type="nucleotide sequence ID" value="NZ_AOLR01000052.1"/>
</dbReference>
<evidence type="ECO:0000313" key="3">
    <source>
        <dbReference type="EMBL" id="EMA09151.1"/>
    </source>
</evidence>
<name>M0JJH0_9EURY</name>
<dbReference type="Proteomes" id="UP000011659">
    <property type="component" value="Unassembled WGS sequence"/>
</dbReference>
<dbReference type="EMBL" id="CP073368">
    <property type="protein sequence ID" value="QUJ74197.1"/>
    <property type="molecule type" value="Genomic_DNA"/>
</dbReference>
<evidence type="ECO:0000259" key="2">
    <source>
        <dbReference type="Pfam" id="PF00582"/>
    </source>
</evidence>
<proteinExistence type="inferred from homology"/>
<dbReference type="Pfam" id="PF00582">
    <property type="entry name" value="Usp"/>
    <property type="match status" value="1"/>
</dbReference>
<dbReference type="AlphaFoldDB" id="M0JJH0"/>